<evidence type="ECO:0000256" key="4">
    <source>
        <dbReference type="ARBA" id="ARBA00023172"/>
    </source>
</evidence>
<dbReference type="InterPro" id="IPR011010">
    <property type="entry name" value="DNA_brk_join_enz"/>
</dbReference>
<evidence type="ECO:0000313" key="8">
    <source>
        <dbReference type="EMBL" id="MET8435519.1"/>
    </source>
</evidence>
<dbReference type="Pfam" id="PF00589">
    <property type="entry name" value="Phage_integrase"/>
    <property type="match status" value="1"/>
</dbReference>
<dbReference type="RefSeq" id="WP_356710766.1">
    <property type="nucleotide sequence ID" value="NZ_JBEXIP010000018.1"/>
</dbReference>
<proteinExistence type="inferred from homology"/>
<dbReference type="Pfam" id="PF02899">
    <property type="entry name" value="Phage_int_SAM_1"/>
    <property type="match status" value="1"/>
</dbReference>
<dbReference type="InterPro" id="IPR004107">
    <property type="entry name" value="Integrase_SAM-like_N"/>
</dbReference>
<dbReference type="SUPFAM" id="SSF56349">
    <property type="entry name" value="DNA breaking-rejoining enzymes"/>
    <property type="match status" value="1"/>
</dbReference>
<dbReference type="Pfam" id="PF26003">
    <property type="entry name" value="Integrase_N_phage"/>
    <property type="match status" value="1"/>
</dbReference>
<gene>
    <name evidence="8" type="ORF">ABZV61_22560</name>
</gene>
<dbReference type="Proteomes" id="UP001550044">
    <property type="component" value="Unassembled WGS sequence"/>
</dbReference>
<dbReference type="InterPro" id="IPR044068">
    <property type="entry name" value="CB"/>
</dbReference>
<feature type="domain" description="Tyr recombinase" evidence="6">
    <location>
        <begin position="168"/>
        <end position="356"/>
    </location>
</feature>
<dbReference type="InterPro" id="IPR013762">
    <property type="entry name" value="Integrase-like_cat_sf"/>
</dbReference>
<keyword evidence="4" id="KW-0233">DNA recombination</keyword>
<dbReference type="EMBL" id="JBEXIP010000018">
    <property type="protein sequence ID" value="MET8435519.1"/>
    <property type="molecule type" value="Genomic_DNA"/>
</dbReference>
<reference evidence="8 9" key="1">
    <citation type="submission" date="2024-06" db="EMBL/GenBank/DDBJ databases">
        <title>The Natural Products Discovery Center: Release of the First 8490 Sequenced Strains for Exploring Actinobacteria Biosynthetic Diversity.</title>
        <authorList>
            <person name="Kalkreuter E."/>
            <person name="Kautsar S.A."/>
            <person name="Yang D."/>
            <person name="Bader C.D."/>
            <person name="Teijaro C.N."/>
            <person name="Fluegel L."/>
            <person name="Davis C.M."/>
            <person name="Simpson J.R."/>
            <person name="Lauterbach L."/>
            <person name="Steele A.D."/>
            <person name="Gui C."/>
            <person name="Meng S."/>
            <person name="Li G."/>
            <person name="Viehrig K."/>
            <person name="Ye F."/>
            <person name="Su P."/>
            <person name="Kiefer A.F."/>
            <person name="Nichols A."/>
            <person name="Cepeda A.J."/>
            <person name="Yan W."/>
            <person name="Fan B."/>
            <person name="Jiang Y."/>
            <person name="Adhikari A."/>
            <person name="Zheng C.-J."/>
            <person name="Schuster L."/>
            <person name="Cowan T.M."/>
            <person name="Smanski M.J."/>
            <person name="Chevrette M.G."/>
            <person name="De Carvalho L.P.S."/>
            <person name="Shen B."/>
        </authorList>
    </citation>
    <scope>NUCLEOTIDE SEQUENCE [LARGE SCALE GENOMIC DNA]</scope>
    <source>
        <strain evidence="8 9">NPDC005137</strain>
    </source>
</reference>
<keyword evidence="9" id="KW-1185">Reference proteome</keyword>
<evidence type="ECO:0000256" key="2">
    <source>
        <dbReference type="ARBA" id="ARBA00022908"/>
    </source>
</evidence>
<organism evidence="8 9">
    <name type="scientific">Streptomyces sp. 900116325</name>
    <dbReference type="NCBI Taxonomy" id="3154295"/>
    <lineage>
        <taxon>Bacteria</taxon>
        <taxon>Bacillati</taxon>
        <taxon>Actinomycetota</taxon>
        <taxon>Actinomycetes</taxon>
        <taxon>Kitasatosporales</taxon>
        <taxon>Streptomycetaceae</taxon>
        <taxon>Streptomyces</taxon>
    </lineage>
</organism>
<keyword evidence="3 5" id="KW-0238">DNA-binding</keyword>
<dbReference type="PANTHER" id="PTHR30349:SF64">
    <property type="entry name" value="PROPHAGE INTEGRASE INTD-RELATED"/>
    <property type="match status" value="1"/>
</dbReference>
<evidence type="ECO:0000256" key="3">
    <source>
        <dbReference type="ARBA" id="ARBA00023125"/>
    </source>
</evidence>
<dbReference type="Gene3D" id="1.10.443.10">
    <property type="entry name" value="Intergrase catalytic core"/>
    <property type="match status" value="1"/>
</dbReference>
<evidence type="ECO:0000313" key="9">
    <source>
        <dbReference type="Proteomes" id="UP001550044"/>
    </source>
</evidence>
<protein>
    <submittedName>
        <fullName evidence="8">Site-specific integrase</fullName>
    </submittedName>
</protein>
<dbReference type="PROSITE" id="PS51900">
    <property type="entry name" value="CB"/>
    <property type="match status" value="1"/>
</dbReference>
<dbReference type="PROSITE" id="PS51898">
    <property type="entry name" value="TYR_RECOMBINASE"/>
    <property type="match status" value="1"/>
</dbReference>
<accession>A0ABV2UCE1</accession>
<evidence type="ECO:0000256" key="5">
    <source>
        <dbReference type="PROSITE-ProRule" id="PRU01248"/>
    </source>
</evidence>
<dbReference type="InterPro" id="IPR010998">
    <property type="entry name" value="Integrase_recombinase_N"/>
</dbReference>
<feature type="domain" description="Core-binding (CB)" evidence="7">
    <location>
        <begin position="67"/>
        <end position="147"/>
    </location>
</feature>
<keyword evidence="2" id="KW-0229">DNA integration</keyword>
<evidence type="ECO:0000259" key="6">
    <source>
        <dbReference type="PROSITE" id="PS51898"/>
    </source>
</evidence>
<dbReference type="PANTHER" id="PTHR30349">
    <property type="entry name" value="PHAGE INTEGRASE-RELATED"/>
    <property type="match status" value="1"/>
</dbReference>
<name>A0ABV2UCE1_9ACTN</name>
<dbReference type="InterPro" id="IPR058717">
    <property type="entry name" value="Phage_L5_Integrase_N"/>
</dbReference>
<sequence length="379" mass="41385">MAAKKRSFGRVRKLPSGRYQARYLATDGIDRPAPHTFRTKREADDWLAERQAELRAGDWADPDASKVPFGSYAATWITERGISASTADLYRSLLRNHLAPTFDRVALGDITPAMVRAWRVACLDAGAGASSVAKSYALLRAVLMTAVEDRLIRRNPCRVKGASVAPTPERPTATVQEVYELAGAIQPRYRVLVLLAAFTGLRWGELIGLSRRDIDLNSGTLRVRRNVAELHSGKQLVKEPKSTAGKRTVAIPAVIVSDLATHLAVFAEPGQDGRVFIGAKKATPRRNHFGKLWRKACDQVGIKGLHFHDLRHTGNTLAAATGASTRELMTRMGHSTARAALIYQHATAERERLIGQAVSAVVEQARKEDPKPNGHAAGT</sequence>
<dbReference type="InterPro" id="IPR050090">
    <property type="entry name" value="Tyrosine_recombinase_XerCD"/>
</dbReference>
<dbReference type="CDD" id="cd01189">
    <property type="entry name" value="INT_ICEBs1_C_like"/>
    <property type="match status" value="1"/>
</dbReference>
<dbReference type="InterPro" id="IPR002104">
    <property type="entry name" value="Integrase_catalytic"/>
</dbReference>
<evidence type="ECO:0000259" key="7">
    <source>
        <dbReference type="PROSITE" id="PS51900"/>
    </source>
</evidence>
<comment type="caution">
    <text evidence="8">The sequence shown here is derived from an EMBL/GenBank/DDBJ whole genome shotgun (WGS) entry which is preliminary data.</text>
</comment>
<dbReference type="Gene3D" id="1.10.150.130">
    <property type="match status" value="1"/>
</dbReference>
<evidence type="ECO:0000256" key="1">
    <source>
        <dbReference type="ARBA" id="ARBA00008857"/>
    </source>
</evidence>
<comment type="similarity">
    <text evidence="1">Belongs to the 'phage' integrase family.</text>
</comment>